<dbReference type="InterPro" id="IPR000315">
    <property type="entry name" value="Znf_B-box"/>
</dbReference>
<organism evidence="5 6">
    <name type="scientific">Oncorhynchus tshawytscha</name>
    <name type="common">Chinook salmon</name>
    <name type="synonym">Salmo tshawytscha</name>
    <dbReference type="NCBI Taxonomy" id="74940"/>
    <lineage>
        <taxon>Eukaryota</taxon>
        <taxon>Metazoa</taxon>
        <taxon>Chordata</taxon>
        <taxon>Craniata</taxon>
        <taxon>Vertebrata</taxon>
        <taxon>Euteleostomi</taxon>
        <taxon>Actinopterygii</taxon>
        <taxon>Neopterygii</taxon>
        <taxon>Teleostei</taxon>
        <taxon>Protacanthopterygii</taxon>
        <taxon>Salmoniformes</taxon>
        <taxon>Salmonidae</taxon>
        <taxon>Salmoninae</taxon>
        <taxon>Oncorhynchus</taxon>
    </lineage>
</organism>
<keyword evidence="1 3" id="KW-0479">Metal-binding</keyword>
<evidence type="ECO:0000256" key="2">
    <source>
        <dbReference type="ARBA" id="ARBA00022833"/>
    </source>
</evidence>
<evidence type="ECO:0000259" key="4">
    <source>
        <dbReference type="PROSITE" id="PS50119"/>
    </source>
</evidence>
<proteinExistence type="predicted"/>
<dbReference type="PANTHER" id="PTHR24103">
    <property type="entry name" value="E3 UBIQUITIN-PROTEIN LIGASE TRIM"/>
    <property type="match status" value="1"/>
</dbReference>
<dbReference type="AlphaFoldDB" id="A0A8C8HQI1"/>
<feature type="domain" description="B box-type" evidence="4">
    <location>
        <begin position="42"/>
        <end position="83"/>
    </location>
</feature>
<evidence type="ECO:0000313" key="5">
    <source>
        <dbReference type="Ensembl" id="ENSOTSP00005068514.2"/>
    </source>
</evidence>
<dbReference type="Proteomes" id="UP000694402">
    <property type="component" value="Unassembled WGS sequence"/>
</dbReference>
<dbReference type="Ensembl" id="ENSOTST00005074411.2">
    <property type="protein sequence ID" value="ENSOTSP00005068514.2"/>
    <property type="gene ID" value="ENSOTSG00005032614.2"/>
</dbReference>
<reference evidence="5" key="2">
    <citation type="submission" date="2025-09" db="UniProtKB">
        <authorList>
            <consortium name="Ensembl"/>
        </authorList>
    </citation>
    <scope>IDENTIFICATION</scope>
</reference>
<keyword evidence="2" id="KW-0862">Zinc</keyword>
<evidence type="ECO:0000256" key="1">
    <source>
        <dbReference type="ARBA" id="ARBA00022771"/>
    </source>
</evidence>
<keyword evidence="6" id="KW-1185">Reference proteome</keyword>
<evidence type="ECO:0000256" key="3">
    <source>
        <dbReference type="PROSITE-ProRule" id="PRU00024"/>
    </source>
</evidence>
<dbReference type="GeneTree" id="ENSGT00970000193390"/>
<dbReference type="Gene3D" id="3.30.160.60">
    <property type="entry name" value="Classic Zinc Finger"/>
    <property type="match status" value="1"/>
</dbReference>
<evidence type="ECO:0000313" key="6">
    <source>
        <dbReference type="Proteomes" id="UP000694402"/>
    </source>
</evidence>
<dbReference type="PROSITE" id="PS50119">
    <property type="entry name" value="ZF_BBOX"/>
    <property type="match status" value="1"/>
</dbReference>
<dbReference type="SMART" id="SM00336">
    <property type="entry name" value="BBOX"/>
    <property type="match status" value="1"/>
</dbReference>
<dbReference type="SUPFAM" id="SSF57845">
    <property type="entry name" value="B-box zinc-binding domain"/>
    <property type="match status" value="1"/>
</dbReference>
<name>A0A8C8HQI1_ONCTS</name>
<dbReference type="Pfam" id="PF00643">
    <property type="entry name" value="zf-B_box"/>
    <property type="match status" value="1"/>
</dbReference>
<sequence length="213" mass="25040">MEDQECPVCRRISSMPFPAVNLTLKRLCEGFLQKRSSRDAAGFQRLCTRHKEKLKLFCLEDQQPVCLVCQDSRTHTGHKFCPIFEIVQDHKERVKVELELLKEKLGLFTVAKLTCHQTAKYIRQADFTQMQIRIEFDDLRKILRDEEEARIRTLREEEKEKIWMVNEKTEEITKVISSLSDQSRRGVSKGPWFSWVSRHTRLSVVSCLSTQPL</sequence>
<protein>
    <recommendedName>
        <fullName evidence="4">B box-type domain-containing protein</fullName>
    </recommendedName>
</protein>
<dbReference type="GO" id="GO:0008270">
    <property type="term" value="F:zinc ion binding"/>
    <property type="evidence" value="ECO:0007669"/>
    <property type="project" value="UniProtKB-KW"/>
</dbReference>
<reference evidence="5" key="1">
    <citation type="submission" date="2025-08" db="UniProtKB">
        <authorList>
            <consortium name="Ensembl"/>
        </authorList>
    </citation>
    <scope>IDENTIFICATION</scope>
</reference>
<keyword evidence="1 3" id="KW-0863">Zinc-finger</keyword>
<dbReference type="InterPro" id="IPR050143">
    <property type="entry name" value="TRIM/RBCC"/>
</dbReference>
<accession>A0A8C8HQI1</accession>